<evidence type="ECO:0000313" key="2">
    <source>
        <dbReference type="EMBL" id="KAK4144357.1"/>
    </source>
</evidence>
<dbReference type="AlphaFoldDB" id="A0AAN6V3Z6"/>
<feature type="signal peptide" evidence="1">
    <location>
        <begin position="1"/>
        <end position="17"/>
    </location>
</feature>
<dbReference type="Proteomes" id="UP001302676">
    <property type="component" value="Unassembled WGS sequence"/>
</dbReference>
<proteinExistence type="predicted"/>
<gene>
    <name evidence="2" type="ORF">C8A04DRAFT_27811</name>
</gene>
<keyword evidence="1" id="KW-0732">Signal</keyword>
<evidence type="ECO:0000313" key="3">
    <source>
        <dbReference type="Proteomes" id="UP001302676"/>
    </source>
</evidence>
<evidence type="ECO:0000256" key="1">
    <source>
        <dbReference type="SAM" id="SignalP"/>
    </source>
</evidence>
<keyword evidence="3" id="KW-1185">Reference proteome</keyword>
<organism evidence="2 3">
    <name type="scientific">Dichotomopilus funicola</name>
    <dbReference type="NCBI Taxonomy" id="1934379"/>
    <lineage>
        <taxon>Eukaryota</taxon>
        <taxon>Fungi</taxon>
        <taxon>Dikarya</taxon>
        <taxon>Ascomycota</taxon>
        <taxon>Pezizomycotina</taxon>
        <taxon>Sordariomycetes</taxon>
        <taxon>Sordariomycetidae</taxon>
        <taxon>Sordariales</taxon>
        <taxon>Chaetomiaceae</taxon>
        <taxon>Dichotomopilus</taxon>
    </lineage>
</organism>
<dbReference type="GeneID" id="87817031"/>
<accession>A0AAN6V3Z6</accession>
<dbReference type="RefSeq" id="XP_062637728.1">
    <property type="nucleotide sequence ID" value="XM_062780418.1"/>
</dbReference>
<reference evidence="2" key="1">
    <citation type="journal article" date="2023" name="Mol. Phylogenet. Evol.">
        <title>Genome-scale phylogeny and comparative genomics of the fungal order Sordariales.</title>
        <authorList>
            <person name="Hensen N."/>
            <person name="Bonometti L."/>
            <person name="Westerberg I."/>
            <person name="Brannstrom I.O."/>
            <person name="Guillou S."/>
            <person name="Cros-Aarteil S."/>
            <person name="Calhoun S."/>
            <person name="Haridas S."/>
            <person name="Kuo A."/>
            <person name="Mondo S."/>
            <person name="Pangilinan J."/>
            <person name="Riley R."/>
            <person name="LaButti K."/>
            <person name="Andreopoulos B."/>
            <person name="Lipzen A."/>
            <person name="Chen C."/>
            <person name="Yan M."/>
            <person name="Daum C."/>
            <person name="Ng V."/>
            <person name="Clum A."/>
            <person name="Steindorff A."/>
            <person name="Ohm R.A."/>
            <person name="Martin F."/>
            <person name="Silar P."/>
            <person name="Natvig D.O."/>
            <person name="Lalanne C."/>
            <person name="Gautier V."/>
            <person name="Ament-Velasquez S.L."/>
            <person name="Kruys A."/>
            <person name="Hutchinson M.I."/>
            <person name="Powell A.J."/>
            <person name="Barry K."/>
            <person name="Miller A.N."/>
            <person name="Grigoriev I.V."/>
            <person name="Debuchy R."/>
            <person name="Gladieux P."/>
            <person name="Hiltunen Thoren M."/>
            <person name="Johannesson H."/>
        </authorList>
    </citation>
    <scope>NUCLEOTIDE SEQUENCE</scope>
    <source>
        <strain evidence="2">CBS 141.50</strain>
    </source>
</reference>
<protein>
    <submittedName>
        <fullName evidence="2">Uncharacterized protein</fullName>
    </submittedName>
</protein>
<comment type="caution">
    <text evidence="2">The sequence shown here is derived from an EMBL/GenBank/DDBJ whole genome shotgun (WGS) entry which is preliminary data.</text>
</comment>
<reference evidence="2" key="2">
    <citation type="submission" date="2023-05" db="EMBL/GenBank/DDBJ databases">
        <authorList>
            <consortium name="Lawrence Berkeley National Laboratory"/>
            <person name="Steindorff A."/>
            <person name="Hensen N."/>
            <person name="Bonometti L."/>
            <person name="Westerberg I."/>
            <person name="Brannstrom I.O."/>
            <person name="Guillou S."/>
            <person name="Cros-Aarteil S."/>
            <person name="Calhoun S."/>
            <person name="Haridas S."/>
            <person name="Kuo A."/>
            <person name="Mondo S."/>
            <person name="Pangilinan J."/>
            <person name="Riley R."/>
            <person name="Labutti K."/>
            <person name="Andreopoulos B."/>
            <person name="Lipzen A."/>
            <person name="Chen C."/>
            <person name="Yanf M."/>
            <person name="Daum C."/>
            <person name="Ng V."/>
            <person name="Clum A."/>
            <person name="Ohm R."/>
            <person name="Martin F."/>
            <person name="Silar P."/>
            <person name="Natvig D."/>
            <person name="Lalanne C."/>
            <person name="Gautier V."/>
            <person name="Ament-Velasquez S.L."/>
            <person name="Kruys A."/>
            <person name="Hutchinson M.I."/>
            <person name="Powell A.J."/>
            <person name="Barry K."/>
            <person name="Miller A.N."/>
            <person name="Grigoriev I.V."/>
            <person name="Debuchy R."/>
            <person name="Gladieux P."/>
            <person name="Thoren M.H."/>
            <person name="Johannesson H."/>
        </authorList>
    </citation>
    <scope>NUCLEOTIDE SEQUENCE</scope>
    <source>
        <strain evidence="2">CBS 141.50</strain>
    </source>
</reference>
<name>A0AAN6V3Z6_9PEZI</name>
<feature type="chain" id="PRO_5042846400" evidence="1">
    <location>
        <begin position="18"/>
        <end position="206"/>
    </location>
</feature>
<dbReference type="EMBL" id="MU853577">
    <property type="protein sequence ID" value="KAK4144357.1"/>
    <property type="molecule type" value="Genomic_DNA"/>
</dbReference>
<sequence>MKFSALSLSLLASVGLATPVRRDVAQSVYTLRLSSTNQQLDGLYLTAAEATAADESTGSTITLSVYTSSHQGPTPPAVKFYPVANPSTKLNELHTAGDNDDGSTLAVVGSNGLLDFSLLVDPHSVELPDGTTADWTSFALQDEGASRDDGTVEYAGQDGGSSKGNWVAFPVGGAEEQWTVKWKDETAWTTSNWMPVDVVYELIKNE</sequence>